<sequence length="137" mass="15807">MEPDRVGRKIGVGFRVASGMLRDRASQTTQSMQQQAPAYAERARVAKREGKRFGQSIWGPFAHAGSVLWLEVTGLFFGLFGVYFAQNAYKLRQEWHAGPEHTKFIVYCAITLVFLYFTFSSFHNARRKEKLKRERAR</sequence>
<dbReference type="AlphaFoldDB" id="A0A841JWX7"/>
<reference evidence="2 3" key="1">
    <citation type="submission" date="2020-08" db="EMBL/GenBank/DDBJ databases">
        <title>Genomic Encyclopedia of Type Strains, Phase IV (KMG-IV): sequencing the most valuable type-strain genomes for metagenomic binning, comparative biology and taxonomic classification.</title>
        <authorList>
            <person name="Goeker M."/>
        </authorList>
    </citation>
    <scope>NUCLEOTIDE SEQUENCE [LARGE SCALE GENOMIC DNA]</scope>
    <source>
        <strain evidence="2 3">DSM 103733</strain>
    </source>
</reference>
<evidence type="ECO:0000256" key="1">
    <source>
        <dbReference type="SAM" id="Phobius"/>
    </source>
</evidence>
<evidence type="ECO:0000313" key="3">
    <source>
        <dbReference type="Proteomes" id="UP000538666"/>
    </source>
</evidence>
<accession>A0A841JWX7</accession>
<dbReference type="EMBL" id="JACHEK010000008">
    <property type="protein sequence ID" value="MBB6145913.1"/>
    <property type="molecule type" value="Genomic_DNA"/>
</dbReference>
<proteinExistence type="predicted"/>
<gene>
    <name evidence="2" type="ORF">HNQ77_003883</name>
</gene>
<dbReference type="RefSeq" id="WP_156186073.1">
    <property type="nucleotide sequence ID" value="NZ_JACHEK010000008.1"/>
</dbReference>
<keyword evidence="1" id="KW-0812">Transmembrane</keyword>
<keyword evidence="1" id="KW-1133">Transmembrane helix</keyword>
<feature type="transmembrane region" description="Helical" evidence="1">
    <location>
        <begin position="57"/>
        <end position="84"/>
    </location>
</feature>
<dbReference type="OrthoDB" id="122357at2"/>
<feature type="transmembrane region" description="Helical" evidence="1">
    <location>
        <begin position="104"/>
        <end position="125"/>
    </location>
</feature>
<protein>
    <submittedName>
        <fullName evidence="2">Uncharacterized protein</fullName>
    </submittedName>
</protein>
<keyword evidence="3" id="KW-1185">Reference proteome</keyword>
<keyword evidence="1" id="KW-0472">Membrane</keyword>
<evidence type="ECO:0000313" key="2">
    <source>
        <dbReference type="EMBL" id="MBB6145913.1"/>
    </source>
</evidence>
<name>A0A841JWX7_9BACT</name>
<comment type="caution">
    <text evidence="2">The sequence shown here is derived from an EMBL/GenBank/DDBJ whole genome shotgun (WGS) entry which is preliminary data.</text>
</comment>
<organism evidence="2 3">
    <name type="scientific">Silvibacterium bohemicum</name>
    <dbReference type="NCBI Taxonomy" id="1577686"/>
    <lineage>
        <taxon>Bacteria</taxon>
        <taxon>Pseudomonadati</taxon>
        <taxon>Acidobacteriota</taxon>
        <taxon>Terriglobia</taxon>
        <taxon>Terriglobales</taxon>
        <taxon>Acidobacteriaceae</taxon>
        <taxon>Silvibacterium</taxon>
    </lineage>
</organism>
<dbReference type="Proteomes" id="UP000538666">
    <property type="component" value="Unassembled WGS sequence"/>
</dbReference>